<dbReference type="GeneID" id="98283948"/>
<keyword evidence="2" id="KW-1185">Reference proteome</keyword>
<evidence type="ECO:0000313" key="1">
    <source>
        <dbReference type="EMBL" id="KDN98553.2"/>
    </source>
</evidence>
<dbReference type="EMBL" id="CP071706">
    <property type="protein sequence ID" value="KDN98553.2"/>
    <property type="molecule type" value="Genomic_DNA"/>
</dbReference>
<dbReference type="InterPro" id="IPR015943">
    <property type="entry name" value="WD40/YVTN_repeat-like_dom_sf"/>
</dbReference>
<dbReference type="RefSeq" id="WP_036996151.1">
    <property type="nucleotide sequence ID" value="NZ_CP071706.1"/>
</dbReference>
<dbReference type="SUPFAM" id="SSF82171">
    <property type="entry name" value="DPP6 N-terminal domain-like"/>
    <property type="match status" value="1"/>
</dbReference>
<reference evidence="1 2" key="1">
    <citation type="journal article" date="2014" name="Genome Announc.">
        <title>Genome Sequence of Pseudomonas sp. Strain P482, a Tomato Rhizosphere Isolate with Broad-Spectrum Antimicrobial Activity.</title>
        <authorList>
            <person name="Krzyzanowska D.M."/>
            <person name="Ossowicki A."/>
            <person name="Jafra S."/>
        </authorList>
    </citation>
    <scope>NUCLEOTIDE SEQUENCE [LARGE SCALE GENOMIC DNA]</scope>
    <source>
        <strain evidence="1 2">P482</strain>
    </source>
</reference>
<dbReference type="Proteomes" id="UP000027121">
    <property type="component" value="Chromosome"/>
</dbReference>
<proteinExistence type="predicted"/>
<sequence>MYIDVPRRLVFFDKSDSIRPTCLTQYDPDTGALTRPAGPQADDSVCDISRDGRRMALRGCDWQVVRGASRSRLSFLQGCTQLHETDRYLSYWSRLDPSGQYALVSVGNDRKRPVIIDLDSGECSEPIARDVDARFGCIDPEQGKLWAPDERARNSVLTVDCASGEINKISLALEAKVKSLRFSRDGQYLFATGENNRLLCCDRTGATRWARDMGEYGQIGAGNILFNESGSHLCMPIPATQRSNWGEDVIIATASGQTETTVVRQKGPPGRLAADWFGDRLLTHRLEVVDFFTGDVVDVLDLNSTLAADSHR</sequence>
<dbReference type="Gene3D" id="2.130.10.10">
    <property type="entry name" value="YVTN repeat-like/Quinoprotein amine dehydrogenase"/>
    <property type="match status" value="1"/>
</dbReference>
<dbReference type="KEGG" id="pdw:BV82_3560"/>
<dbReference type="AlphaFoldDB" id="A0AAP0SHF4"/>
<organism evidence="1 2">
    <name type="scientific">Pseudomonas donghuensis</name>
    <dbReference type="NCBI Taxonomy" id="1163398"/>
    <lineage>
        <taxon>Bacteria</taxon>
        <taxon>Pseudomonadati</taxon>
        <taxon>Pseudomonadota</taxon>
        <taxon>Gammaproteobacteria</taxon>
        <taxon>Pseudomonadales</taxon>
        <taxon>Pseudomonadaceae</taxon>
        <taxon>Pseudomonas</taxon>
    </lineage>
</organism>
<protein>
    <submittedName>
        <fullName evidence="1">WD40 repeat domain-containing protein</fullName>
    </submittedName>
</protein>
<evidence type="ECO:0000313" key="2">
    <source>
        <dbReference type="Proteomes" id="UP000027121"/>
    </source>
</evidence>
<accession>A0AAP0SHF4</accession>
<name>A0AAP0SHF4_9PSED</name>
<gene>
    <name evidence="1" type="ORF">BV82_3560</name>
</gene>
<reference evidence="1 2" key="2">
    <citation type="journal article" date="2016" name="Front. Microbiol.">
        <title>When Genome-Based Approach Meets the 'Old but Good': Revealing Genes Involved in the Antibacterial Activity of Pseudomonas sp. P482 against Soft Rot Pathogens.</title>
        <authorList>
            <person name="Krzyzanowska D.M."/>
            <person name="Ossowicki A."/>
            <person name="Rajewska M."/>
            <person name="Maciag T."/>
            <person name="Jablonska M."/>
            <person name="Obuchowski M."/>
            <person name="Heeb S."/>
            <person name="Jafra S."/>
        </authorList>
    </citation>
    <scope>NUCLEOTIDE SEQUENCE [LARGE SCALE GENOMIC DNA]</scope>
    <source>
        <strain evidence="1 2">P482</strain>
    </source>
</reference>